<dbReference type="Pfam" id="PF17248">
    <property type="entry name" value="DUF5317"/>
    <property type="match status" value="1"/>
</dbReference>
<name>A0ABS6G2J0_9FIRM</name>
<dbReference type="Proteomes" id="UP000779508">
    <property type="component" value="Unassembled WGS sequence"/>
</dbReference>
<dbReference type="RefSeq" id="WP_216416792.1">
    <property type="nucleotide sequence ID" value="NZ_JAHLQK010000003.1"/>
</dbReference>
<feature type="transmembrane region" description="Helical" evidence="1">
    <location>
        <begin position="31"/>
        <end position="52"/>
    </location>
</feature>
<dbReference type="InterPro" id="IPR035168">
    <property type="entry name" value="DUF5317"/>
</dbReference>
<accession>A0ABS6G2J0</accession>
<evidence type="ECO:0000313" key="3">
    <source>
        <dbReference type="Proteomes" id="UP000779508"/>
    </source>
</evidence>
<sequence>MIFEGLILGIIVGKLRGGNVRNLGKFMFKSSFLLVFSLILQLGTSILISIGYEKAVDNRMFIYIVAYIMLFIVLFLNLGRGSVWFILVGAIANFAAIVLNEGSMPIDIALLEKMGFENMLQSIKIGAMPNYIDINEAYSFTIYLAKRFATPIWYPFKQIFSAGDIAISLGLLLFTQGIMQLNRHHYPSKILKFDYRGKMKF</sequence>
<feature type="transmembrane region" description="Helical" evidence="1">
    <location>
        <begin position="83"/>
        <end position="100"/>
    </location>
</feature>
<keyword evidence="1" id="KW-0812">Transmembrane</keyword>
<organism evidence="2 3">
    <name type="scientific">Alkaliphilus flagellatus</name>
    <dbReference type="NCBI Taxonomy" id="2841507"/>
    <lineage>
        <taxon>Bacteria</taxon>
        <taxon>Bacillati</taxon>
        <taxon>Bacillota</taxon>
        <taxon>Clostridia</taxon>
        <taxon>Peptostreptococcales</taxon>
        <taxon>Natronincolaceae</taxon>
        <taxon>Alkaliphilus</taxon>
    </lineage>
</organism>
<dbReference type="EMBL" id="JAHLQK010000003">
    <property type="protein sequence ID" value="MBU5676700.1"/>
    <property type="molecule type" value="Genomic_DNA"/>
</dbReference>
<evidence type="ECO:0000313" key="2">
    <source>
        <dbReference type="EMBL" id="MBU5676700.1"/>
    </source>
</evidence>
<evidence type="ECO:0000256" key="1">
    <source>
        <dbReference type="SAM" id="Phobius"/>
    </source>
</evidence>
<keyword evidence="3" id="KW-1185">Reference proteome</keyword>
<keyword evidence="1" id="KW-1133">Transmembrane helix</keyword>
<gene>
    <name evidence="2" type="ORF">KQI88_09735</name>
</gene>
<feature type="transmembrane region" description="Helical" evidence="1">
    <location>
        <begin position="159"/>
        <end position="179"/>
    </location>
</feature>
<comment type="caution">
    <text evidence="2">The sequence shown here is derived from an EMBL/GenBank/DDBJ whole genome shotgun (WGS) entry which is preliminary data.</text>
</comment>
<reference evidence="2 3" key="1">
    <citation type="submission" date="2021-06" db="EMBL/GenBank/DDBJ databases">
        <authorList>
            <person name="Sun Q."/>
            <person name="Li D."/>
        </authorList>
    </citation>
    <scope>NUCLEOTIDE SEQUENCE [LARGE SCALE GENOMIC DNA]</scope>
    <source>
        <strain evidence="2 3">MSJ-5</strain>
    </source>
</reference>
<protein>
    <submittedName>
        <fullName evidence="2">DUF5317 domain-containing protein</fullName>
    </submittedName>
</protein>
<feature type="transmembrane region" description="Helical" evidence="1">
    <location>
        <begin position="58"/>
        <end position="76"/>
    </location>
</feature>
<proteinExistence type="predicted"/>
<keyword evidence="1" id="KW-0472">Membrane</keyword>